<dbReference type="OrthoDB" id="6415470at2759"/>
<evidence type="ECO:0000313" key="2">
    <source>
        <dbReference type="EnsemblMetazoa" id="BGLB036221-PD"/>
    </source>
</evidence>
<evidence type="ECO:0000256" key="1">
    <source>
        <dbReference type="SAM" id="MobiDB-lite"/>
    </source>
</evidence>
<dbReference type="Proteomes" id="UP000076420">
    <property type="component" value="Unassembled WGS sequence"/>
</dbReference>
<protein>
    <submittedName>
        <fullName evidence="2">Uncharacterized protein</fullName>
    </submittedName>
</protein>
<feature type="region of interest" description="Disordered" evidence="1">
    <location>
        <begin position="348"/>
        <end position="374"/>
    </location>
</feature>
<dbReference type="AlphaFoldDB" id="A0A2C9LXU5"/>
<dbReference type="VEuPathDB" id="VectorBase:BGLAX_031275"/>
<dbReference type="EnsemblMetazoa" id="BGLB036221-RA">
    <property type="protein sequence ID" value="BGLB036221-PA"/>
    <property type="gene ID" value="BGLB036221"/>
</dbReference>
<dbReference type="RefSeq" id="XP_013076393.2">
    <property type="nucleotide sequence ID" value="XM_013220939.2"/>
</dbReference>
<dbReference type="GO" id="GO:0005634">
    <property type="term" value="C:nucleus"/>
    <property type="evidence" value="ECO:0007669"/>
    <property type="project" value="TreeGrafter"/>
</dbReference>
<feature type="region of interest" description="Disordered" evidence="1">
    <location>
        <begin position="63"/>
        <end position="93"/>
    </location>
</feature>
<dbReference type="KEGG" id="bgt:106062644"/>
<organism evidence="2 3">
    <name type="scientific">Biomphalaria glabrata</name>
    <name type="common">Bloodfluke planorb</name>
    <name type="synonym">Freshwater snail</name>
    <dbReference type="NCBI Taxonomy" id="6526"/>
    <lineage>
        <taxon>Eukaryota</taxon>
        <taxon>Metazoa</taxon>
        <taxon>Spiralia</taxon>
        <taxon>Lophotrochozoa</taxon>
        <taxon>Mollusca</taxon>
        <taxon>Gastropoda</taxon>
        <taxon>Heterobranchia</taxon>
        <taxon>Euthyneura</taxon>
        <taxon>Panpulmonata</taxon>
        <taxon>Hygrophila</taxon>
        <taxon>Lymnaeoidea</taxon>
        <taxon>Planorbidae</taxon>
        <taxon>Biomphalaria</taxon>
    </lineage>
</organism>
<accession>A0A2C9LXU5</accession>
<evidence type="ECO:0000313" key="3">
    <source>
        <dbReference type="Proteomes" id="UP000076420"/>
    </source>
</evidence>
<name>A0A2C9LXU5_BIOGL</name>
<dbReference type="Pfam" id="PF06413">
    <property type="entry name" value="Neugrin"/>
    <property type="match status" value="1"/>
</dbReference>
<feature type="compositionally biased region" description="Polar residues" evidence="1">
    <location>
        <begin position="71"/>
        <end position="83"/>
    </location>
</feature>
<dbReference type="PANTHER" id="PTHR13475">
    <property type="entry name" value="NEUGRIN"/>
    <property type="match status" value="1"/>
</dbReference>
<dbReference type="VEuPathDB" id="VectorBase:BGLB036221"/>
<dbReference type="STRING" id="6526.A0A2C9LXU5"/>
<proteinExistence type="predicted"/>
<gene>
    <name evidence="2" type="primary">106062644</name>
</gene>
<reference evidence="2" key="1">
    <citation type="submission" date="2020-05" db="UniProtKB">
        <authorList>
            <consortium name="EnsemblMetazoa"/>
        </authorList>
    </citation>
    <scope>IDENTIFICATION</scope>
    <source>
        <strain evidence="2">BB02</strain>
    </source>
</reference>
<feature type="compositionally biased region" description="Polar residues" evidence="1">
    <location>
        <begin position="348"/>
        <end position="359"/>
    </location>
</feature>
<dbReference type="InterPro" id="IPR010487">
    <property type="entry name" value="NGRN/Rrg9"/>
</dbReference>
<dbReference type="PANTHER" id="PTHR13475:SF3">
    <property type="entry name" value="NEUGRIN"/>
    <property type="match status" value="1"/>
</dbReference>
<dbReference type="EnsemblMetazoa" id="BGLB036221-RD">
    <property type="protein sequence ID" value="BGLB036221-PD"/>
    <property type="gene ID" value="BGLB036221"/>
</dbReference>
<sequence>MLNIYSFLIRSTQTQSSKLLTQVTFEIVDRLNVSNSKVSSSTSCRSDSLVSATIKPLRVKSLSKKHENTRINKSSSFPNNNNRSQKRIFGNPAKASREIDEDEMDYLEQQAHSISKYNSKLNFRLAEENFKRESIQKLYYARAKTIERKFFKKPDPPNLLTWSAKEQIRFLHEQYPEEWTAEKLADSFPVDKACIKKVLTSRLRLHREEDIAQHDLEVQKNWTDLKVAIESGQQDNDIYSNLKNINNETLISNASGISYCPLPPIKKKQLKIGPFSSIVKDCLEKKDSTSKDAMSLQDKLTRLSNVLADVSKVFNKSLETKLDSNQSKDVHNETQTFDYQRFSKYKQNSETNSLGNQPFTIREDEGNPSAPKNNILKLSNKKAKYFVSGNSVYDKNGEFLYKKP</sequence>